<name>A0A8J5I5R7_ZINOF</name>
<feature type="compositionally biased region" description="Polar residues" evidence="3">
    <location>
        <begin position="751"/>
        <end position="761"/>
    </location>
</feature>
<evidence type="ECO:0000256" key="1">
    <source>
        <dbReference type="ARBA" id="ARBA00022723"/>
    </source>
</evidence>
<keyword evidence="2" id="KW-0408">Iron</keyword>
<organism evidence="6 7">
    <name type="scientific">Zingiber officinale</name>
    <name type="common">Ginger</name>
    <name type="synonym">Amomum zingiber</name>
    <dbReference type="NCBI Taxonomy" id="94328"/>
    <lineage>
        <taxon>Eukaryota</taxon>
        <taxon>Viridiplantae</taxon>
        <taxon>Streptophyta</taxon>
        <taxon>Embryophyta</taxon>
        <taxon>Tracheophyta</taxon>
        <taxon>Spermatophyta</taxon>
        <taxon>Magnoliopsida</taxon>
        <taxon>Liliopsida</taxon>
        <taxon>Zingiberales</taxon>
        <taxon>Zingiberaceae</taxon>
        <taxon>Zingiber</taxon>
    </lineage>
</organism>
<dbReference type="InterPro" id="IPR003347">
    <property type="entry name" value="JmjC_dom"/>
</dbReference>
<feature type="region of interest" description="Disordered" evidence="3">
    <location>
        <begin position="751"/>
        <end position="820"/>
    </location>
</feature>
<dbReference type="SMART" id="SM00545">
    <property type="entry name" value="JmjN"/>
    <property type="match status" value="1"/>
</dbReference>
<dbReference type="Pfam" id="PF02375">
    <property type="entry name" value="JmjN"/>
    <property type="match status" value="1"/>
</dbReference>
<sequence length="820" mass="93111">MYSCLKQVEGRSCLSIVVNDQLEILKQRRSDTLRGTTNVITSLSRSGGDALRTPASYGNRFHGNVDVFSHVSESAKDAFSKRHVKKFETVNSQWIEKIPECPIFYPSVEEFKNPLDYLQRISPVASKYGICKIISPLSASVPAGAVLMKELAGFKFTTRVQPLRLAEWAADDMVTFFMSGRKYTFRDFEKMANKEFSRKFSCTGCLPAKFIEEQFWHEIAYGKTEMVEYACDIEGSAFSSSPKDQLGQSNWNLKNKLSVFDKFVNSGFINQLSLLKIIFFTSRKFLGYPSPFCDILRLPFHVSGPLQGVTDPMLYIGMLFSMFAWHAEDHYLYSVSYHHCGASKTWYGIPGHAAPDFEKVVQNHVYDSDILQGEREDAAFDVLLRKTTMFPPNILLEHNVPVYKAVQKPGEYIITFPRAYHAGFSHGFNCGEAVNFAIGDWFPFGNMASQRYALLNRMPLLPHEELLCREAQFLSNRLSASDTKSHVPSTEESISQRSVKLSFVYLMRFQHFARWTLMKLGARTCIKSENVLCSICRRDCYVSHVRCICSKDPICFRHEGELRSCCCKTNRTVFVRGDILELETLARSFEQENDVFNEVSKLNQQGDHCYLWSRSFYCAEDDGYSPYCDIKVEVNYQSTSTDNSAIHDDDDSDSEIFRVKRRPSIKSQKRSVNDTFCTGYQGYQGLKRLKKLHPTGRHLVIADDSTSSGYARKHKTSLARASRGMVVPEYSKFLSDPSSLCIMKPKLKLNQNKAVADSPSSEPGPPRLKVRRPPSGNGSSSEDTASSRAFSSIVRKKENLRLDQQSSKFKPRTDLISNSI</sequence>
<dbReference type="InterPro" id="IPR003349">
    <property type="entry name" value="JmjN"/>
</dbReference>
<dbReference type="SMART" id="SM00558">
    <property type="entry name" value="JmjC"/>
    <property type="match status" value="1"/>
</dbReference>
<feature type="domain" description="JmjN" evidence="4">
    <location>
        <begin position="101"/>
        <end position="142"/>
    </location>
</feature>
<dbReference type="GO" id="GO:0005634">
    <property type="term" value="C:nucleus"/>
    <property type="evidence" value="ECO:0007669"/>
    <property type="project" value="TreeGrafter"/>
</dbReference>
<dbReference type="Pfam" id="PF02928">
    <property type="entry name" value="zf-C5HC2"/>
    <property type="match status" value="1"/>
</dbReference>
<evidence type="ECO:0000256" key="3">
    <source>
        <dbReference type="SAM" id="MobiDB-lite"/>
    </source>
</evidence>
<keyword evidence="1" id="KW-0479">Metal-binding</keyword>
<dbReference type="PANTHER" id="PTHR10694:SF33">
    <property type="entry name" value="LYSINE-SPECIFIC DEMETHYLASE 5"/>
    <property type="match status" value="1"/>
</dbReference>
<dbReference type="GO" id="GO:0046872">
    <property type="term" value="F:metal ion binding"/>
    <property type="evidence" value="ECO:0007669"/>
    <property type="project" value="UniProtKB-KW"/>
</dbReference>
<dbReference type="GO" id="GO:0141052">
    <property type="term" value="F:histone H3 demethylase activity"/>
    <property type="evidence" value="ECO:0007669"/>
    <property type="project" value="UniProtKB-ARBA"/>
</dbReference>
<dbReference type="GO" id="GO:0010468">
    <property type="term" value="P:regulation of gene expression"/>
    <property type="evidence" value="ECO:0007669"/>
    <property type="project" value="TreeGrafter"/>
</dbReference>
<dbReference type="PROSITE" id="PS51184">
    <property type="entry name" value="JMJC"/>
    <property type="match status" value="1"/>
</dbReference>
<gene>
    <name evidence="6" type="ORF">ZIOFF_001329</name>
</gene>
<feature type="domain" description="JmjC" evidence="5">
    <location>
        <begin position="270"/>
        <end position="453"/>
    </location>
</feature>
<proteinExistence type="predicted"/>
<comment type="caution">
    <text evidence="6">The sequence shown here is derived from an EMBL/GenBank/DDBJ whole genome shotgun (WGS) entry which is preliminary data.</text>
</comment>
<evidence type="ECO:0000313" key="6">
    <source>
        <dbReference type="EMBL" id="KAG6536278.1"/>
    </source>
</evidence>
<dbReference type="EMBL" id="JACMSC010000001">
    <property type="protein sequence ID" value="KAG6536278.1"/>
    <property type="molecule type" value="Genomic_DNA"/>
</dbReference>
<evidence type="ECO:0000259" key="4">
    <source>
        <dbReference type="PROSITE" id="PS51183"/>
    </source>
</evidence>
<dbReference type="PANTHER" id="PTHR10694">
    <property type="entry name" value="LYSINE-SPECIFIC DEMETHYLASE"/>
    <property type="match status" value="1"/>
</dbReference>
<dbReference type="Pfam" id="PF02373">
    <property type="entry name" value="JmjC"/>
    <property type="match status" value="1"/>
</dbReference>
<accession>A0A8J5I5R7</accession>
<protein>
    <submittedName>
        <fullName evidence="6">Uncharacterized protein</fullName>
    </submittedName>
</protein>
<keyword evidence="7" id="KW-1185">Reference proteome</keyword>
<evidence type="ECO:0000313" key="7">
    <source>
        <dbReference type="Proteomes" id="UP000734854"/>
    </source>
</evidence>
<feature type="compositionally biased region" description="Polar residues" evidence="3">
    <location>
        <begin position="776"/>
        <end position="790"/>
    </location>
</feature>
<dbReference type="InterPro" id="IPR004198">
    <property type="entry name" value="Znf_C5HC2"/>
</dbReference>
<evidence type="ECO:0000256" key="2">
    <source>
        <dbReference type="ARBA" id="ARBA00023004"/>
    </source>
</evidence>
<dbReference type="AlphaFoldDB" id="A0A8J5I5R7"/>
<dbReference type="Gene3D" id="2.60.120.650">
    <property type="entry name" value="Cupin"/>
    <property type="match status" value="1"/>
</dbReference>
<dbReference type="PROSITE" id="PS51183">
    <property type="entry name" value="JMJN"/>
    <property type="match status" value="1"/>
</dbReference>
<reference evidence="6 7" key="1">
    <citation type="submission" date="2020-08" db="EMBL/GenBank/DDBJ databases">
        <title>Plant Genome Project.</title>
        <authorList>
            <person name="Zhang R.-G."/>
        </authorList>
    </citation>
    <scope>NUCLEOTIDE SEQUENCE [LARGE SCALE GENOMIC DNA]</scope>
    <source>
        <tissue evidence="6">Rhizome</tissue>
    </source>
</reference>
<evidence type="ECO:0000259" key="5">
    <source>
        <dbReference type="PROSITE" id="PS51184"/>
    </source>
</evidence>
<dbReference type="SUPFAM" id="SSF51197">
    <property type="entry name" value="Clavaminate synthase-like"/>
    <property type="match status" value="1"/>
</dbReference>
<dbReference type="Proteomes" id="UP000734854">
    <property type="component" value="Unassembled WGS sequence"/>
</dbReference>
<dbReference type="GO" id="GO:0000785">
    <property type="term" value="C:chromatin"/>
    <property type="evidence" value="ECO:0007669"/>
    <property type="project" value="TreeGrafter"/>
</dbReference>